<dbReference type="RefSeq" id="WP_140037077.1">
    <property type="nucleotide sequence ID" value="NZ_CP041040.1"/>
</dbReference>
<dbReference type="InterPro" id="IPR001387">
    <property type="entry name" value="Cro/C1-type_HTH"/>
</dbReference>
<name>A0A4Y5YPT8_9MICO</name>
<dbReference type="GO" id="GO:0003677">
    <property type="term" value="F:DNA binding"/>
    <property type="evidence" value="ECO:0007669"/>
    <property type="project" value="InterPro"/>
</dbReference>
<reference evidence="2 3" key="1">
    <citation type="submission" date="2019-06" db="EMBL/GenBank/DDBJ databases">
        <title>Complete genome of Microbacterium foliorum M2.</title>
        <authorList>
            <person name="Cao G."/>
        </authorList>
    </citation>
    <scope>NUCLEOTIDE SEQUENCE [LARGE SCALE GENOMIC DNA]</scope>
    <source>
        <strain evidence="2 3">M2</strain>
    </source>
</reference>
<feature type="domain" description="HTH cro/C1-type" evidence="1">
    <location>
        <begin position="23"/>
        <end position="83"/>
    </location>
</feature>
<dbReference type="OrthoDB" id="5074395at2"/>
<gene>
    <name evidence="2" type="ORF">FIV50_08575</name>
</gene>
<evidence type="ECO:0000259" key="1">
    <source>
        <dbReference type="PROSITE" id="PS50943"/>
    </source>
</evidence>
<organism evidence="2 3">
    <name type="scientific">Microbacterium foliorum</name>
    <dbReference type="NCBI Taxonomy" id="104336"/>
    <lineage>
        <taxon>Bacteria</taxon>
        <taxon>Bacillati</taxon>
        <taxon>Actinomycetota</taxon>
        <taxon>Actinomycetes</taxon>
        <taxon>Micrococcales</taxon>
        <taxon>Microbacteriaceae</taxon>
        <taxon>Microbacterium</taxon>
    </lineage>
</organism>
<dbReference type="PROSITE" id="PS50943">
    <property type="entry name" value="HTH_CROC1"/>
    <property type="match status" value="1"/>
</dbReference>
<dbReference type="InterPro" id="IPR010982">
    <property type="entry name" value="Lambda_DNA-bd_dom_sf"/>
</dbReference>
<dbReference type="CDD" id="cd00093">
    <property type="entry name" value="HTH_XRE"/>
    <property type="match status" value="1"/>
</dbReference>
<dbReference type="EMBL" id="CP041040">
    <property type="protein sequence ID" value="QDE34842.1"/>
    <property type="molecule type" value="Genomic_DNA"/>
</dbReference>
<dbReference type="Proteomes" id="UP000316125">
    <property type="component" value="Chromosome"/>
</dbReference>
<dbReference type="Gene3D" id="1.10.260.40">
    <property type="entry name" value="lambda repressor-like DNA-binding domains"/>
    <property type="match status" value="1"/>
</dbReference>
<accession>A0A4Y5YPT8</accession>
<dbReference type="SUPFAM" id="SSF47413">
    <property type="entry name" value="lambda repressor-like DNA-binding domains"/>
    <property type="match status" value="1"/>
</dbReference>
<protein>
    <submittedName>
        <fullName evidence="2">Helix-turn-helix transcriptional regulator</fullName>
    </submittedName>
</protein>
<dbReference type="SMART" id="SM00530">
    <property type="entry name" value="HTH_XRE"/>
    <property type="match status" value="1"/>
</dbReference>
<dbReference type="Pfam" id="PF01381">
    <property type="entry name" value="HTH_3"/>
    <property type="match status" value="1"/>
</dbReference>
<proteinExistence type="predicted"/>
<evidence type="ECO:0000313" key="3">
    <source>
        <dbReference type="Proteomes" id="UP000316125"/>
    </source>
</evidence>
<dbReference type="AlphaFoldDB" id="A0A4Y5YPT8"/>
<sequence>MGRQATSEDLAWRDFALALGLQIRRLREAKGFSQEAVAYRAGLSRLTYLRYEKGEAQSGAPANPSLRTLLALSQVFDVELCDLVPSGPPDLTLR</sequence>
<evidence type="ECO:0000313" key="2">
    <source>
        <dbReference type="EMBL" id="QDE34842.1"/>
    </source>
</evidence>